<evidence type="ECO:0000256" key="1">
    <source>
        <dbReference type="SAM" id="MobiDB-lite"/>
    </source>
</evidence>
<gene>
    <name evidence="2" type="ORF">JQX14_15670</name>
</gene>
<evidence type="ECO:0000313" key="2">
    <source>
        <dbReference type="EMBL" id="MBM2355991.1"/>
    </source>
</evidence>
<sequence length="124" mass="13821">MGRKRLPAEVAKITGDTLKHPERHLNRAEPPVSPLGAAPASLSAPEREAWQIFKADMPWLAKSDRHMVELACRMVVMIEQPNCPLGIYTQLRLCLSSMGGTPVDRSRVKWGDDDEDDPASEFLN</sequence>
<feature type="compositionally biased region" description="Acidic residues" evidence="1">
    <location>
        <begin position="112"/>
        <end position="124"/>
    </location>
</feature>
<feature type="region of interest" description="Disordered" evidence="1">
    <location>
        <begin position="16"/>
        <end position="40"/>
    </location>
</feature>
<accession>A0A9Q2RVX3</accession>
<dbReference type="Proteomes" id="UP000809337">
    <property type="component" value="Unassembled WGS sequence"/>
</dbReference>
<organism evidence="2 3">
    <name type="scientific">Pseudosulfitobacter pseudonitzschiae</name>
    <dbReference type="NCBI Taxonomy" id="1402135"/>
    <lineage>
        <taxon>Bacteria</taxon>
        <taxon>Pseudomonadati</taxon>
        <taxon>Pseudomonadota</taxon>
        <taxon>Alphaproteobacteria</taxon>
        <taxon>Rhodobacterales</taxon>
        <taxon>Roseobacteraceae</taxon>
        <taxon>Pseudosulfitobacter</taxon>
    </lineage>
</organism>
<dbReference type="EMBL" id="JAFBWN010000011">
    <property type="protein sequence ID" value="MBM2355991.1"/>
    <property type="molecule type" value="Genomic_DNA"/>
</dbReference>
<name>A0A9Q2RVX3_9RHOB</name>
<proteinExistence type="predicted"/>
<feature type="compositionally biased region" description="Basic and acidic residues" evidence="1">
    <location>
        <begin position="17"/>
        <end position="27"/>
    </location>
</feature>
<dbReference type="RefSeq" id="WP_231034766.1">
    <property type="nucleotide sequence ID" value="NZ_JAJNGX010000011.1"/>
</dbReference>
<evidence type="ECO:0000313" key="3">
    <source>
        <dbReference type="Proteomes" id="UP000809337"/>
    </source>
</evidence>
<dbReference type="AlphaFoldDB" id="A0A9Q2RVX3"/>
<protein>
    <recommendedName>
        <fullName evidence="4">Terminase</fullName>
    </recommendedName>
</protein>
<feature type="region of interest" description="Disordered" evidence="1">
    <location>
        <begin position="100"/>
        <end position="124"/>
    </location>
</feature>
<comment type="caution">
    <text evidence="2">The sequence shown here is derived from an EMBL/GenBank/DDBJ whole genome shotgun (WGS) entry which is preliminary data.</text>
</comment>
<reference evidence="2" key="1">
    <citation type="submission" date="2021-01" db="EMBL/GenBank/DDBJ databases">
        <title>Diatom-associated Roseobacters Show Island Model of Population Structure.</title>
        <authorList>
            <person name="Qu L."/>
            <person name="Feng X."/>
            <person name="Chen Y."/>
            <person name="Li L."/>
            <person name="Wang X."/>
            <person name="Hu Z."/>
            <person name="Wang H."/>
            <person name="Luo H."/>
        </authorList>
    </citation>
    <scope>NUCLEOTIDE SEQUENCE</scope>
    <source>
        <strain evidence="2">SM26-45</strain>
    </source>
</reference>
<evidence type="ECO:0008006" key="4">
    <source>
        <dbReference type="Google" id="ProtNLM"/>
    </source>
</evidence>